<dbReference type="EMBL" id="BK032729">
    <property type="protein sequence ID" value="DAF57153.1"/>
    <property type="molecule type" value="Genomic_DNA"/>
</dbReference>
<proteinExistence type="predicted"/>
<sequence>MRSVEMIVEFPIEDANLPMPHLLGLANAAFVEEVERQGLLLMSPPSPSVMHARRIVEVRAAVVEKPDWAPPTPSAPTFECPNCGTTIFAAGDTEQEETEK</sequence>
<evidence type="ECO:0000256" key="1">
    <source>
        <dbReference type="SAM" id="MobiDB-lite"/>
    </source>
</evidence>
<evidence type="ECO:0000313" key="2">
    <source>
        <dbReference type="EMBL" id="DAF57153.1"/>
    </source>
</evidence>
<name>A0A8S5T1L7_9CAUD</name>
<reference evidence="2" key="1">
    <citation type="journal article" date="2021" name="Proc. Natl. Acad. Sci. U.S.A.">
        <title>A Catalog of Tens of Thousands of Viruses from Human Metagenomes Reveals Hidden Associations with Chronic Diseases.</title>
        <authorList>
            <person name="Tisza M.J."/>
            <person name="Buck C.B."/>
        </authorList>
    </citation>
    <scope>NUCLEOTIDE SEQUENCE</scope>
    <source>
        <strain evidence="2">CtnR15</strain>
    </source>
</reference>
<accession>A0A8S5T1L7</accession>
<organism evidence="2">
    <name type="scientific">Siphoviridae sp. ctnR15</name>
    <dbReference type="NCBI Taxonomy" id="2827938"/>
    <lineage>
        <taxon>Viruses</taxon>
        <taxon>Duplodnaviria</taxon>
        <taxon>Heunggongvirae</taxon>
        <taxon>Uroviricota</taxon>
        <taxon>Caudoviricetes</taxon>
    </lineage>
</organism>
<feature type="region of interest" description="Disordered" evidence="1">
    <location>
        <begin position="66"/>
        <end position="100"/>
    </location>
</feature>
<protein>
    <submittedName>
        <fullName evidence="2">Zinc-ribbon domain protein</fullName>
    </submittedName>
</protein>